<accession>A0ABR2W9G5</accession>
<keyword evidence="2" id="KW-0456">Lyase</keyword>
<dbReference type="Gene3D" id="1.50.10.100">
    <property type="entry name" value="Chondroitin AC/alginate lyase"/>
    <property type="match status" value="1"/>
</dbReference>
<evidence type="ECO:0000313" key="6">
    <source>
        <dbReference type="Proteomes" id="UP001479436"/>
    </source>
</evidence>
<comment type="caution">
    <text evidence="5">The sequence shown here is derived from an EMBL/GenBank/DDBJ whole genome shotgun (WGS) entry which is preliminary data.</text>
</comment>
<feature type="domain" description="Alginate lyase" evidence="4">
    <location>
        <begin position="87"/>
        <end position="362"/>
    </location>
</feature>
<evidence type="ECO:0000256" key="1">
    <source>
        <dbReference type="ARBA" id="ARBA00022729"/>
    </source>
</evidence>
<proteinExistence type="predicted"/>
<dbReference type="InterPro" id="IPR008397">
    <property type="entry name" value="Alginate_lyase_dom"/>
</dbReference>
<dbReference type="Proteomes" id="UP001479436">
    <property type="component" value="Unassembled WGS sequence"/>
</dbReference>
<dbReference type="SUPFAM" id="SSF48230">
    <property type="entry name" value="Chondroitin AC/alginate lyase"/>
    <property type="match status" value="1"/>
</dbReference>
<sequence>MNRRNQLLTGAGFVIFFTLFYFSEIQLFKIHGCTDGSCVPAVSIDSIMTGEDRAQYVKTLYSEFTLSLDILRKDADSAVNNSQVYSVTLKKQHTPSNDPHDYLSLAKYFWPDPNTATGLPYIRKDGKVNPAIKEVKDFEYLRNMFADVYTLSLAYRFYRNEIYSQKAILRLNEWFVNPETKMNPHIQYGSMIKGELMGRQTGVLDFFHVYRIIDAMEVLRESSHWSVPLENSLNEWFTLYYHWLQQDPLSKGERSALNNHGTFYDCQLMSVALILKNFTAVREIAESSRLNRIEAQIADDGSQPFETERQTSFYYSVFNLRGLFLLSSLSERVGVDIWNYQGKNGRSIKKAVDYILPYALDHGNGWPYHNIGNYDVLEFSSILELAYLRYGDAKYIDGVRIITDRLVKEKGYLPNRRSQMLCNLALVLKNKSWLC</sequence>
<evidence type="ECO:0000256" key="3">
    <source>
        <dbReference type="SAM" id="Phobius"/>
    </source>
</evidence>
<evidence type="ECO:0000256" key="2">
    <source>
        <dbReference type="ARBA" id="ARBA00023239"/>
    </source>
</evidence>
<keyword evidence="3" id="KW-0812">Transmembrane</keyword>
<organism evidence="5 6">
    <name type="scientific">Basidiobolus ranarum</name>
    <dbReference type="NCBI Taxonomy" id="34480"/>
    <lineage>
        <taxon>Eukaryota</taxon>
        <taxon>Fungi</taxon>
        <taxon>Fungi incertae sedis</taxon>
        <taxon>Zoopagomycota</taxon>
        <taxon>Entomophthoromycotina</taxon>
        <taxon>Basidiobolomycetes</taxon>
        <taxon>Basidiobolales</taxon>
        <taxon>Basidiobolaceae</taxon>
        <taxon>Basidiobolus</taxon>
    </lineage>
</organism>
<gene>
    <name evidence="5" type="ORF">K7432_001856</name>
</gene>
<protein>
    <recommendedName>
        <fullName evidence="4">Alginate lyase domain-containing protein</fullName>
    </recommendedName>
</protein>
<dbReference type="InterPro" id="IPR008929">
    <property type="entry name" value="Chondroitin_lyas"/>
</dbReference>
<feature type="transmembrane region" description="Helical" evidence="3">
    <location>
        <begin position="7"/>
        <end position="23"/>
    </location>
</feature>
<dbReference type="EMBL" id="JASJQH010006921">
    <property type="protein sequence ID" value="KAK9727417.1"/>
    <property type="molecule type" value="Genomic_DNA"/>
</dbReference>
<dbReference type="Pfam" id="PF05426">
    <property type="entry name" value="Alginate_lyase"/>
    <property type="match status" value="1"/>
</dbReference>
<evidence type="ECO:0000259" key="4">
    <source>
        <dbReference type="Pfam" id="PF05426"/>
    </source>
</evidence>
<keyword evidence="1" id="KW-0732">Signal</keyword>
<reference evidence="5 6" key="1">
    <citation type="submission" date="2023-04" db="EMBL/GenBank/DDBJ databases">
        <title>Genome of Basidiobolus ranarum AG-B5.</title>
        <authorList>
            <person name="Stajich J.E."/>
            <person name="Carter-House D."/>
            <person name="Gryganskyi A."/>
        </authorList>
    </citation>
    <scope>NUCLEOTIDE SEQUENCE [LARGE SCALE GENOMIC DNA]</scope>
    <source>
        <strain evidence="5 6">AG-B5</strain>
    </source>
</reference>
<evidence type="ECO:0000313" key="5">
    <source>
        <dbReference type="EMBL" id="KAK9727417.1"/>
    </source>
</evidence>
<keyword evidence="3" id="KW-1133">Transmembrane helix</keyword>
<name>A0ABR2W9G5_9FUNG</name>
<keyword evidence="6" id="KW-1185">Reference proteome</keyword>
<keyword evidence="3" id="KW-0472">Membrane</keyword>